<accession>A0A6G1ZWX9</accession>
<gene>
    <name evidence="4" type="ORF">GKD79_03725</name>
</gene>
<dbReference type="SUPFAM" id="SSF53041">
    <property type="entry name" value="Resolvase-like"/>
    <property type="match status" value="1"/>
</dbReference>
<dbReference type="InterPro" id="IPR038109">
    <property type="entry name" value="DNA_bind_recomb_sf"/>
</dbReference>
<dbReference type="InterPro" id="IPR036162">
    <property type="entry name" value="Resolvase-like_N_sf"/>
</dbReference>
<dbReference type="GO" id="GO:0003677">
    <property type="term" value="F:DNA binding"/>
    <property type="evidence" value="ECO:0007669"/>
    <property type="project" value="InterPro"/>
</dbReference>
<organism evidence="4">
    <name type="scientific">Faecalibacterium prausnitzii</name>
    <dbReference type="NCBI Taxonomy" id="853"/>
    <lineage>
        <taxon>Bacteria</taxon>
        <taxon>Bacillati</taxon>
        <taxon>Bacillota</taxon>
        <taxon>Clostridia</taxon>
        <taxon>Eubacteriales</taxon>
        <taxon>Oscillospiraceae</taxon>
        <taxon>Faecalibacterium</taxon>
    </lineage>
</organism>
<dbReference type="InterPro" id="IPR050639">
    <property type="entry name" value="SSR_resolvase"/>
</dbReference>
<dbReference type="InterPro" id="IPR011109">
    <property type="entry name" value="DNA_bind_recombinase_dom"/>
</dbReference>
<dbReference type="Pfam" id="PF07508">
    <property type="entry name" value="Recombinase"/>
    <property type="match status" value="1"/>
</dbReference>
<dbReference type="SMART" id="SM00857">
    <property type="entry name" value="Resolvase"/>
    <property type="match status" value="1"/>
</dbReference>
<dbReference type="PANTHER" id="PTHR30461">
    <property type="entry name" value="DNA-INVERTASE FROM LAMBDOID PROPHAGE"/>
    <property type="match status" value="1"/>
</dbReference>
<dbReference type="Pfam" id="PF00239">
    <property type="entry name" value="Resolvase"/>
    <property type="match status" value="1"/>
</dbReference>
<dbReference type="PROSITE" id="PS51737">
    <property type="entry name" value="RECOMBINASE_DNA_BIND"/>
    <property type="match status" value="1"/>
</dbReference>
<dbReference type="PROSITE" id="PS51736">
    <property type="entry name" value="RECOMBINASES_3"/>
    <property type="match status" value="1"/>
</dbReference>
<sequence>MDSQKEPYKMQRKKQESRHIKREMHGIGTWRGVQQMTEQERYAVSQEERKEKIRARYKGVDRSELEFIPAKQKEKLFEDTGTKRVCAYCRVSTDDVNQTSSYELQKNHYEDMIKEHQGWELVGIYADEGISGTSLQHRDEFNQMIEDCKAGKIDLIVTKSVSRFARNIVDCIAKVRELANMRPQVGVFFETEHIYTLDNTSEMMLAVLSAAAQEESHTKSEIMNISIEQRFSRGIFLTPKLLGYDIGEDGNLVINEEEAETVRLCYYLFLNGFPTAEIADILTQLKRKTKPGNTKWSSSSIVSLLRNERYCGDVLSRKTFTPNYLDHKAKKNRHDRNQYRQSDHHEAIVDRDIYNAAQKMLTAARYAKKGFPFPNLKVVDEGALKGFVSVNRSWTGFTGEDYEKASQSVYSDQTDINDTEKEERKDSGFDLSGYEIVRAQFFSTRLNPAMTISEEKVTFNTACLKKFENVEYVEILFNSVEKCIAVRPCDKDDINAVKWGTIRNGKWAVLPKSCKGFSEPLFDLMNWNDECKYRFRGQYSKENNEQILLFDLEEPEVIKHEIIQEDLPDVNTSEGVKDTENKEENKTKKIVRTLFPKQWKNHFGCRTEEVVLLHRVKYCGNWDVLRSAKTVEGMEVISENLLKKLDNEAQNMIEKMRCAV</sequence>
<dbReference type="Gene3D" id="3.40.50.1390">
    <property type="entry name" value="Resolvase, N-terminal catalytic domain"/>
    <property type="match status" value="1"/>
</dbReference>
<dbReference type="InterPro" id="IPR006119">
    <property type="entry name" value="Resolv_N"/>
</dbReference>
<feature type="region of interest" description="Disordered" evidence="1">
    <location>
        <begin position="1"/>
        <end position="28"/>
    </location>
</feature>
<protein>
    <submittedName>
        <fullName evidence="4">Recombinase family protein</fullName>
    </submittedName>
</protein>
<dbReference type="GO" id="GO:0000150">
    <property type="term" value="F:DNA strand exchange activity"/>
    <property type="evidence" value="ECO:0007669"/>
    <property type="project" value="InterPro"/>
</dbReference>
<evidence type="ECO:0000256" key="1">
    <source>
        <dbReference type="SAM" id="MobiDB-lite"/>
    </source>
</evidence>
<dbReference type="AlphaFoldDB" id="A0A6G1ZWX9"/>
<feature type="compositionally biased region" description="Basic and acidic residues" evidence="1">
    <location>
        <begin position="1"/>
        <end position="18"/>
    </location>
</feature>
<dbReference type="PANTHER" id="PTHR30461:SF23">
    <property type="entry name" value="DNA RECOMBINASE-RELATED"/>
    <property type="match status" value="1"/>
</dbReference>
<reference evidence="4" key="1">
    <citation type="journal article" date="2019" name="Nat. Med.">
        <title>A library of human gut bacterial isolates paired with longitudinal multiomics data enables mechanistic microbiome research.</title>
        <authorList>
            <person name="Poyet M."/>
            <person name="Groussin M."/>
            <person name="Gibbons S.M."/>
            <person name="Avila-Pacheco J."/>
            <person name="Jiang X."/>
            <person name="Kearney S.M."/>
            <person name="Perrotta A.R."/>
            <person name="Berdy B."/>
            <person name="Zhao S."/>
            <person name="Lieberman T.D."/>
            <person name="Swanson P.K."/>
            <person name="Smith M."/>
            <person name="Roesemann S."/>
            <person name="Alexander J.E."/>
            <person name="Rich S.A."/>
            <person name="Livny J."/>
            <person name="Vlamakis H."/>
            <person name="Clish C."/>
            <person name="Bullock K."/>
            <person name="Deik A."/>
            <person name="Scott J."/>
            <person name="Pierce K.A."/>
            <person name="Xavier R.J."/>
            <person name="Alm E.J."/>
        </authorList>
    </citation>
    <scope>NUCLEOTIDE SEQUENCE</scope>
    <source>
        <strain evidence="4">BIOML-B7</strain>
    </source>
</reference>
<dbReference type="Gene3D" id="3.90.1750.20">
    <property type="entry name" value="Putative Large Serine Recombinase, Chain B, Domain 2"/>
    <property type="match status" value="1"/>
</dbReference>
<comment type="caution">
    <text evidence="4">The sequence shown here is derived from an EMBL/GenBank/DDBJ whole genome shotgun (WGS) entry which is preliminary data.</text>
</comment>
<feature type="domain" description="Recombinase" evidence="3">
    <location>
        <begin position="241"/>
        <end position="367"/>
    </location>
</feature>
<dbReference type="CDD" id="cd00338">
    <property type="entry name" value="Ser_Recombinase"/>
    <property type="match status" value="1"/>
</dbReference>
<dbReference type="EMBL" id="WKQG01000002">
    <property type="protein sequence ID" value="MSC68016.1"/>
    <property type="molecule type" value="Genomic_DNA"/>
</dbReference>
<name>A0A6G1ZWX9_9FIRM</name>
<proteinExistence type="predicted"/>
<evidence type="ECO:0000259" key="2">
    <source>
        <dbReference type="PROSITE" id="PS51736"/>
    </source>
</evidence>
<evidence type="ECO:0000259" key="3">
    <source>
        <dbReference type="PROSITE" id="PS51737"/>
    </source>
</evidence>
<feature type="domain" description="Resolvase/invertase-type recombinase catalytic" evidence="2">
    <location>
        <begin position="84"/>
        <end position="234"/>
    </location>
</feature>
<evidence type="ECO:0000313" key="4">
    <source>
        <dbReference type="EMBL" id="MSC68016.1"/>
    </source>
</evidence>